<evidence type="ECO:0000259" key="14">
    <source>
        <dbReference type="PROSITE" id="PS51377"/>
    </source>
</evidence>
<evidence type="ECO:0000256" key="7">
    <source>
        <dbReference type="ARBA" id="ARBA00022490"/>
    </source>
</evidence>
<evidence type="ECO:0000256" key="2">
    <source>
        <dbReference type="ARBA" id="ARBA00004245"/>
    </source>
</evidence>
<dbReference type="OrthoDB" id="10043757at2759"/>
<evidence type="ECO:0000256" key="1">
    <source>
        <dbReference type="ARBA" id="ARBA00004180"/>
    </source>
</evidence>
<evidence type="ECO:0000256" key="4">
    <source>
        <dbReference type="ARBA" id="ARBA00010956"/>
    </source>
</evidence>
<keyword evidence="10" id="KW-0472">Membrane</keyword>
<dbReference type="GO" id="GO:0015031">
    <property type="term" value="P:protein transport"/>
    <property type="evidence" value="ECO:0007669"/>
    <property type="project" value="UniProtKB-KW"/>
</dbReference>
<keyword evidence="9" id="KW-0653">Protein transport</keyword>
<dbReference type="PANTHER" id="PTHR21345">
    <property type="entry name" value="SPIRE"/>
    <property type="match status" value="1"/>
</dbReference>
<keyword evidence="12" id="KW-0206">Cytoskeleton</keyword>
<evidence type="ECO:0000256" key="12">
    <source>
        <dbReference type="ARBA" id="ARBA00023212"/>
    </source>
</evidence>
<dbReference type="GO" id="GO:0030041">
    <property type="term" value="P:actin filament polymerization"/>
    <property type="evidence" value="ECO:0007669"/>
    <property type="project" value="TreeGrafter"/>
</dbReference>
<protein>
    <submittedName>
        <fullName evidence="15">Spire-like protein</fullName>
    </submittedName>
</protein>
<evidence type="ECO:0000256" key="11">
    <source>
        <dbReference type="ARBA" id="ARBA00023203"/>
    </source>
</evidence>
<evidence type="ECO:0000313" key="15">
    <source>
        <dbReference type="EMBL" id="KZS08314.1"/>
    </source>
</evidence>
<dbReference type="GO" id="GO:0036089">
    <property type="term" value="P:cleavage furrow formation"/>
    <property type="evidence" value="ECO:0007669"/>
    <property type="project" value="TreeGrafter"/>
</dbReference>
<reference evidence="15 16" key="1">
    <citation type="submission" date="2016-03" db="EMBL/GenBank/DDBJ databases">
        <title>EvidentialGene: Evidence-directed Construction of Genes on Genomes.</title>
        <authorList>
            <person name="Gilbert D.G."/>
            <person name="Choi J.-H."/>
            <person name="Mockaitis K."/>
            <person name="Colbourne J."/>
            <person name="Pfrender M."/>
        </authorList>
    </citation>
    <scope>NUCLEOTIDE SEQUENCE [LARGE SCALE GENOMIC DNA]</scope>
    <source>
        <strain evidence="15 16">Xinb3</strain>
        <tissue evidence="15">Complete organism</tissue>
    </source>
</reference>
<dbReference type="GO" id="GO:0045010">
    <property type="term" value="P:actin nucleation"/>
    <property type="evidence" value="ECO:0007669"/>
    <property type="project" value="InterPro"/>
</dbReference>
<evidence type="ECO:0000256" key="10">
    <source>
        <dbReference type="ARBA" id="ARBA00023136"/>
    </source>
</evidence>
<dbReference type="InterPro" id="IPR029901">
    <property type="entry name" value="Spire"/>
</dbReference>
<dbReference type="Gene3D" id="1.10.510.10">
    <property type="entry name" value="Transferase(Phosphotransferase) domain 1"/>
    <property type="match status" value="1"/>
</dbReference>
<keyword evidence="6" id="KW-1003">Cell membrane</keyword>
<keyword evidence="5" id="KW-0813">Transport</keyword>
<dbReference type="GO" id="GO:0040038">
    <property type="term" value="P:polar body extrusion after meiotic divisions"/>
    <property type="evidence" value="ECO:0007669"/>
    <property type="project" value="TreeGrafter"/>
</dbReference>
<keyword evidence="8" id="KW-0677">Repeat</keyword>
<keyword evidence="11" id="KW-0009">Actin-binding</keyword>
<evidence type="ECO:0000256" key="8">
    <source>
        <dbReference type="ARBA" id="ARBA00022737"/>
    </source>
</evidence>
<dbReference type="GO" id="GO:0008017">
    <property type="term" value="F:microtubule binding"/>
    <property type="evidence" value="ECO:0007669"/>
    <property type="project" value="TreeGrafter"/>
</dbReference>
<keyword evidence="16" id="KW-1185">Reference proteome</keyword>
<dbReference type="PROSITE" id="PS51377">
    <property type="entry name" value="KIND"/>
    <property type="match status" value="1"/>
</dbReference>
<evidence type="ECO:0000313" key="16">
    <source>
        <dbReference type="Proteomes" id="UP000076858"/>
    </source>
</evidence>
<evidence type="ECO:0000256" key="6">
    <source>
        <dbReference type="ARBA" id="ARBA00022475"/>
    </source>
</evidence>
<comment type="caution">
    <text evidence="15">The sequence shown here is derived from an EMBL/GenBank/DDBJ whole genome shotgun (WGS) entry which is preliminary data.</text>
</comment>
<sequence>MQISSTASSNQADAHFRAVCRALVAETLEFSDFLVKVSSAPEDWRELRNNKSETHSQELTGLHLADWVSPFVYIGPLPGVFDIQTDFPHLTKRRIKSDYVCARKPTRFKWKAIFERRNRRGRRDDWPERRKLQKLIKGCERLTRAAGACGCG</sequence>
<organism evidence="15 16">
    <name type="scientific">Daphnia magna</name>
    <dbReference type="NCBI Taxonomy" id="35525"/>
    <lineage>
        <taxon>Eukaryota</taxon>
        <taxon>Metazoa</taxon>
        <taxon>Ecdysozoa</taxon>
        <taxon>Arthropoda</taxon>
        <taxon>Crustacea</taxon>
        <taxon>Branchiopoda</taxon>
        <taxon>Diplostraca</taxon>
        <taxon>Cladocera</taxon>
        <taxon>Anomopoda</taxon>
        <taxon>Daphniidae</taxon>
        <taxon>Daphnia</taxon>
    </lineage>
</organism>
<comment type="subcellular location">
    <subcellularLocation>
        <location evidence="3">Cell membrane</location>
        <topology evidence="3">Peripheral membrane protein</topology>
        <orientation evidence="3">Cytoplasmic side</orientation>
    </subcellularLocation>
    <subcellularLocation>
        <location evidence="2">Cytoplasm</location>
        <location evidence="2">Cytoskeleton</location>
    </subcellularLocation>
    <subcellularLocation>
        <location evidence="1">Cytoplasmic vesicle membrane</location>
        <topology evidence="1">Peripheral membrane protein</topology>
        <orientation evidence="1">Cytoplasmic side</orientation>
    </subcellularLocation>
</comment>
<dbReference type="GO" id="GO:0051295">
    <property type="term" value="P:establishment of meiotic spindle localization"/>
    <property type="evidence" value="ECO:0007669"/>
    <property type="project" value="TreeGrafter"/>
</dbReference>
<evidence type="ECO:0000256" key="3">
    <source>
        <dbReference type="ARBA" id="ARBA00004413"/>
    </source>
</evidence>
<comment type="similarity">
    <text evidence="4">Belongs to the spire family.</text>
</comment>
<name>A0A162D8F4_9CRUS</name>
<dbReference type="GO" id="GO:0005856">
    <property type="term" value="C:cytoskeleton"/>
    <property type="evidence" value="ECO:0007669"/>
    <property type="project" value="UniProtKB-SubCell"/>
</dbReference>
<dbReference type="GO" id="GO:0005886">
    <property type="term" value="C:plasma membrane"/>
    <property type="evidence" value="ECO:0007669"/>
    <property type="project" value="UniProtKB-SubCell"/>
</dbReference>
<dbReference type="GO" id="GO:0030659">
    <property type="term" value="C:cytoplasmic vesicle membrane"/>
    <property type="evidence" value="ECO:0007669"/>
    <property type="project" value="UniProtKB-SubCell"/>
</dbReference>
<dbReference type="GO" id="GO:0048193">
    <property type="term" value="P:Golgi vesicle transport"/>
    <property type="evidence" value="ECO:0007669"/>
    <property type="project" value="TreeGrafter"/>
</dbReference>
<evidence type="ECO:0000256" key="13">
    <source>
        <dbReference type="ARBA" id="ARBA00023329"/>
    </source>
</evidence>
<dbReference type="EMBL" id="LRGB01002234">
    <property type="protein sequence ID" value="KZS08314.1"/>
    <property type="molecule type" value="Genomic_DNA"/>
</dbReference>
<dbReference type="GO" id="GO:0051639">
    <property type="term" value="P:actin filament network formation"/>
    <property type="evidence" value="ECO:0007669"/>
    <property type="project" value="TreeGrafter"/>
</dbReference>
<dbReference type="AlphaFoldDB" id="A0A162D8F4"/>
<keyword evidence="7" id="KW-0963">Cytoplasm</keyword>
<gene>
    <name evidence="15" type="ORF">APZ42_027733</name>
</gene>
<dbReference type="InterPro" id="IPR011019">
    <property type="entry name" value="KIND_dom"/>
</dbReference>
<dbReference type="GO" id="GO:0005938">
    <property type="term" value="C:cell cortex"/>
    <property type="evidence" value="ECO:0007669"/>
    <property type="project" value="TreeGrafter"/>
</dbReference>
<dbReference type="Proteomes" id="UP000076858">
    <property type="component" value="Unassembled WGS sequence"/>
</dbReference>
<accession>A0A162D8F4</accession>
<dbReference type="GO" id="GO:0003779">
    <property type="term" value="F:actin binding"/>
    <property type="evidence" value="ECO:0007669"/>
    <property type="project" value="UniProtKB-KW"/>
</dbReference>
<evidence type="ECO:0000256" key="9">
    <source>
        <dbReference type="ARBA" id="ARBA00022927"/>
    </source>
</evidence>
<keyword evidence="13" id="KW-0968">Cytoplasmic vesicle</keyword>
<proteinExistence type="inferred from homology"/>
<evidence type="ECO:0000256" key="5">
    <source>
        <dbReference type="ARBA" id="ARBA00022448"/>
    </source>
</evidence>
<feature type="domain" description="KIND" evidence="14">
    <location>
        <begin position="1"/>
        <end position="30"/>
    </location>
</feature>
<dbReference type="PANTHER" id="PTHR21345:SF3">
    <property type="entry name" value="PROTEIN SPIRE"/>
    <property type="match status" value="1"/>
</dbReference>